<feature type="coiled-coil region" evidence="1">
    <location>
        <begin position="20"/>
        <end position="50"/>
    </location>
</feature>
<dbReference type="AlphaFoldDB" id="A0AAF0PA87"/>
<gene>
    <name evidence="3" type="ORF">NP511_02280</name>
    <name evidence="2" type="ORF">NP511_20995</name>
</gene>
<dbReference type="Proteomes" id="UP001224926">
    <property type="component" value="Chromosome"/>
</dbReference>
<accession>A0AAF0PA87</accession>
<keyword evidence="4" id="KW-1185">Reference proteome</keyword>
<keyword evidence="1" id="KW-0175">Coiled coil</keyword>
<dbReference type="EMBL" id="CP101873">
    <property type="protein sequence ID" value="WMT08469.1"/>
    <property type="molecule type" value="Genomic_DNA"/>
</dbReference>
<name>A0AAF0PA87_9EURY</name>
<reference evidence="2 4" key="1">
    <citation type="submission" date="2022-07" db="EMBL/GenBank/DDBJ databases">
        <title>Two temperate virus in Haloterrigena jeotgali A29.</title>
        <authorList>
            <person name="Deng X."/>
        </authorList>
    </citation>
    <scope>NUCLEOTIDE SEQUENCE [LARGE SCALE GENOMIC DNA]</scope>
    <source>
        <strain evidence="2 4">A29</strain>
    </source>
</reference>
<dbReference type="EMBL" id="CP101873">
    <property type="protein sequence ID" value="WMT07837.1"/>
    <property type="molecule type" value="Genomic_DNA"/>
</dbReference>
<evidence type="ECO:0000313" key="4">
    <source>
        <dbReference type="Proteomes" id="UP001224926"/>
    </source>
</evidence>
<evidence type="ECO:0000313" key="2">
    <source>
        <dbReference type="EMBL" id="WMT07837.1"/>
    </source>
</evidence>
<evidence type="ECO:0000313" key="3">
    <source>
        <dbReference type="EMBL" id="WMT08469.1"/>
    </source>
</evidence>
<sequence>MTLIHVNDDTLLEAHEQSNNDSLEETIDQALELFAELENAEEMIDLENDREEVAA</sequence>
<evidence type="ECO:0000256" key="1">
    <source>
        <dbReference type="SAM" id="Coils"/>
    </source>
</evidence>
<dbReference type="GeneID" id="84216473"/>
<protein>
    <submittedName>
        <fullName evidence="2">Uncharacterized protein</fullName>
    </submittedName>
</protein>
<dbReference type="RefSeq" id="WP_158413744.1">
    <property type="nucleotide sequence ID" value="NZ_CP101873.1"/>
</dbReference>
<proteinExistence type="predicted"/>
<organism evidence="2 4">
    <name type="scientific">Natrinema thermotolerans</name>
    <dbReference type="NCBI Taxonomy" id="121872"/>
    <lineage>
        <taxon>Archaea</taxon>
        <taxon>Methanobacteriati</taxon>
        <taxon>Methanobacteriota</taxon>
        <taxon>Stenosarchaea group</taxon>
        <taxon>Halobacteria</taxon>
        <taxon>Halobacteriales</taxon>
        <taxon>Natrialbaceae</taxon>
        <taxon>Natrinema</taxon>
    </lineage>
</organism>